<organism evidence="3 4">
    <name type="scientific">Tianweitania sediminis</name>
    <dbReference type="NCBI Taxonomy" id="1502156"/>
    <lineage>
        <taxon>Bacteria</taxon>
        <taxon>Pseudomonadati</taxon>
        <taxon>Pseudomonadota</taxon>
        <taxon>Alphaproteobacteria</taxon>
        <taxon>Hyphomicrobiales</taxon>
        <taxon>Phyllobacteriaceae</taxon>
        <taxon>Tianweitania</taxon>
    </lineage>
</organism>
<dbReference type="InterPro" id="IPR014044">
    <property type="entry name" value="CAP_dom"/>
</dbReference>
<dbReference type="SUPFAM" id="SSF55797">
    <property type="entry name" value="PR-1-like"/>
    <property type="match status" value="1"/>
</dbReference>
<dbReference type="EMBL" id="JAGIYY010000010">
    <property type="protein sequence ID" value="MBP0440966.1"/>
    <property type="molecule type" value="Genomic_DNA"/>
</dbReference>
<dbReference type="PANTHER" id="PTHR31157">
    <property type="entry name" value="SCP DOMAIN-CONTAINING PROTEIN"/>
    <property type="match status" value="1"/>
</dbReference>
<dbReference type="Pfam" id="PF13946">
    <property type="entry name" value="DUF4214"/>
    <property type="match status" value="1"/>
</dbReference>
<dbReference type="Gene3D" id="2.60.40.1120">
    <property type="entry name" value="Carboxypeptidase-like, regulatory domain"/>
    <property type="match status" value="1"/>
</dbReference>
<reference evidence="3" key="1">
    <citation type="submission" date="2021-03" db="EMBL/GenBank/DDBJ databases">
        <title>Genome sequencing and assembly of Tianweitania sediminis.</title>
        <authorList>
            <person name="Chhetri G."/>
        </authorList>
    </citation>
    <scope>NUCLEOTIDE SEQUENCE</scope>
    <source>
        <strain evidence="3">Z8</strain>
    </source>
</reference>
<dbReference type="Proteomes" id="UP000666240">
    <property type="component" value="Unassembled WGS sequence"/>
</dbReference>
<sequence>MNPTAYEQYLLELINRARANPLSEATSLGIDLNQGLASSSINSDGKQPLVFNATLLDAARSHSGWMLDTDIFSHIGVNGSNPGNRMAAAGYNFAAPSGWAENIAYTGTTGVLDPKTHTLQNHENLFRSPGHRVNLMDADFKEIGMATQVGEFSSDGRVFKTMMVTENFAFSGSQSYLTGVVLDDRDRDKFYDVGEGVGGATIKASGTGGSFETSTWGAGGYSLALPSGTYTVTVGYAGRESTTTVSIGSQNLKLDAMLADMQAATIARTEDSGPNVPLGVIFTGTEGSSVYQGTSGLDAIVYEGVHSGFTWSLDTSGGLALNKPSGDRDMLLAIERIGFADGVLAVDVGIDDTAGQAYRIYQAAFDRTPDAAGLIYWIDRMDDGLSLGDVAKGFLASQEFASIYGTGVSAIDFVDRLYENVLGRSGEAAGLEYWVEQLDTGAQDAVDVLVGFSQSAENVALVGQAISNGVWLPGAQFA</sequence>
<dbReference type="Pfam" id="PF00188">
    <property type="entry name" value="CAP"/>
    <property type="match status" value="1"/>
</dbReference>
<dbReference type="PANTHER" id="PTHR31157:SF1">
    <property type="entry name" value="SCP DOMAIN-CONTAINING PROTEIN"/>
    <property type="match status" value="1"/>
</dbReference>
<feature type="domain" description="DUF4214" evidence="2">
    <location>
        <begin position="391"/>
        <end position="461"/>
    </location>
</feature>
<dbReference type="Gene3D" id="1.10.3130.20">
    <property type="entry name" value="Phycobilisome linker domain"/>
    <property type="match status" value="1"/>
</dbReference>
<dbReference type="InterPro" id="IPR025282">
    <property type="entry name" value="DUF4214"/>
</dbReference>
<protein>
    <submittedName>
        <fullName evidence="3">DUF4214 domain-containing protein</fullName>
    </submittedName>
</protein>
<dbReference type="AlphaFoldDB" id="A0A8J7RMA1"/>
<gene>
    <name evidence="3" type="ORF">J5Y06_20150</name>
</gene>
<evidence type="ECO:0000259" key="2">
    <source>
        <dbReference type="Pfam" id="PF13946"/>
    </source>
</evidence>
<dbReference type="RefSeq" id="WP_209336994.1">
    <property type="nucleotide sequence ID" value="NZ_JAGIYY010000010.1"/>
</dbReference>
<dbReference type="InterPro" id="IPR035940">
    <property type="entry name" value="CAP_sf"/>
</dbReference>
<keyword evidence="4" id="KW-1185">Reference proteome</keyword>
<evidence type="ECO:0000313" key="4">
    <source>
        <dbReference type="Proteomes" id="UP000666240"/>
    </source>
</evidence>
<dbReference type="CDD" id="cd05379">
    <property type="entry name" value="CAP_bacterial"/>
    <property type="match status" value="1"/>
</dbReference>
<proteinExistence type="predicted"/>
<feature type="domain" description="SCP" evidence="1">
    <location>
        <begin position="11"/>
        <end position="151"/>
    </location>
</feature>
<dbReference type="InterPro" id="IPR008969">
    <property type="entry name" value="CarboxyPept-like_regulatory"/>
</dbReference>
<accession>A0A8J7RMA1</accession>
<dbReference type="InterPro" id="IPR038255">
    <property type="entry name" value="PBS_linker_sf"/>
</dbReference>
<dbReference type="Gene3D" id="3.40.33.10">
    <property type="entry name" value="CAP"/>
    <property type="match status" value="1"/>
</dbReference>
<name>A0A8J7RMA1_9HYPH</name>
<comment type="caution">
    <text evidence="3">The sequence shown here is derived from an EMBL/GenBank/DDBJ whole genome shotgun (WGS) entry which is preliminary data.</text>
</comment>
<evidence type="ECO:0000313" key="3">
    <source>
        <dbReference type="EMBL" id="MBP0440966.1"/>
    </source>
</evidence>
<dbReference type="SUPFAM" id="SSF49464">
    <property type="entry name" value="Carboxypeptidase regulatory domain-like"/>
    <property type="match status" value="1"/>
</dbReference>
<evidence type="ECO:0000259" key="1">
    <source>
        <dbReference type="Pfam" id="PF00188"/>
    </source>
</evidence>